<dbReference type="EMBL" id="UASO01000001">
    <property type="protein sequence ID" value="SPX50570.1"/>
    <property type="molecule type" value="Genomic_DNA"/>
</dbReference>
<dbReference type="Proteomes" id="UP000250675">
    <property type="component" value="Unassembled WGS sequence"/>
</dbReference>
<organism evidence="1 2">
    <name type="scientific">Klebsiella pneumoniae</name>
    <dbReference type="NCBI Taxonomy" id="573"/>
    <lineage>
        <taxon>Bacteria</taxon>
        <taxon>Pseudomonadati</taxon>
        <taxon>Pseudomonadota</taxon>
        <taxon>Gammaproteobacteria</taxon>
        <taxon>Enterobacterales</taxon>
        <taxon>Enterobacteriaceae</taxon>
        <taxon>Klebsiella/Raoultella group</taxon>
        <taxon>Klebsiella</taxon>
        <taxon>Klebsiella pneumoniae complex</taxon>
    </lineage>
</organism>
<dbReference type="InterPro" id="IPR036489">
    <property type="entry name" value="YoaG_sf"/>
</dbReference>
<dbReference type="AlphaFoldDB" id="A0A2X1S1V9"/>
<protein>
    <submittedName>
        <fullName evidence="1">Putative cytoplasmic protein</fullName>
    </submittedName>
</protein>
<dbReference type="Gene3D" id="3.30.160.220">
    <property type="entry name" value="YoaG"/>
    <property type="match status" value="1"/>
</dbReference>
<name>A0A2X1S1V9_KLEPN</name>
<accession>A0A2X1S1V9</accession>
<proteinExistence type="predicted"/>
<reference evidence="1 2" key="1">
    <citation type="submission" date="2018-06" db="EMBL/GenBank/DDBJ databases">
        <authorList>
            <consortium name="Pathogen Informatics"/>
            <person name="Doyle S."/>
        </authorList>
    </citation>
    <scope>NUCLEOTIDE SEQUENCE [LARGE SCALE GENOMIC DNA]</scope>
    <source>
        <strain evidence="1 2">NCTC9645</strain>
    </source>
</reference>
<gene>
    <name evidence="1" type="ORF">NCTC9645_00067</name>
</gene>
<evidence type="ECO:0000313" key="1">
    <source>
        <dbReference type="EMBL" id="SPX50570.1"/>
    </source>
</evidence>
<evidence type="ECO:0000313" key="2">
    <source>
        <dbReference type="Proteomes" id="UP000250675"/>
    </source>
</evidence>
<sequence>MTSENKGYTLALENGRLHQKQEKIFLKPMVLYIPQQAVEPLMTC</sequence>